<accession>A0A081N2G9</accession>
<dbReference type="InterPro" id="IPR000184">
    <property type="entry name" value="Bac_surfAg_D15"/>
</dbReference>
<evidence type="ECO:0000313" key="6">
    <source>
        <dbReference type="Proteomes" id="UP000028006"/>
    </source>
</evidence>
<dbReference type="AlphaFoldDB" id="A0A081N2G9"/>
<evidence type="ECO:0000256" key="3">
    <source>
        <dbReference type="SAM" id="SignalP"/>
    </source>
</evidence>
<keyword evidence="3" id="KW-0732">Signal</keyword>
<keyword evidence="2" id="KW-0472">Membrane</keyword>
<dbReference type="Gene3D" id="2.40.160.50">
    <property type="entry name" value="membrane protein fhac: a member of the omp85/tpsb transporter family"/>
    <property type="match status" value="1"/>
</dbReference>
<dbReference type="GO" id="GO:0019867">
    <property type="term" value="C:outer membrane"/>
    <property type="evidence" value="ECO:0007669"/>
    <property type="project" value="InterPro"/>
</dbReference>
<dbReference type="Pfam" id="PF01103">
    <property type="entry name" value="Omp85"/>
    <property type="match status" value="1"/>
</dbReference>
<gene>
    <name evidence="5" type="ORF">GZ77_19280</name>
</gene>
<comment type="caution">
    <text evidence="5">The sequence shown here is derived from an EMBL/GenBank/DDBJ whole genome shotgun (WGS) entry which is preliminary data.</text>
</comment>
<sequence>MPIRSSGKLFGGVLLLLSSLSLHADDATADAEPGWFNRMTNWVEHELANLGGDGEFNPDDGIDWAAVPGPFATPDSGFGLGVSSVGLFVVDKNDTVSQPSSITMTVFGSSKGNIGIDLDTQIFLQEDRRRLYIWGVAEKVHDVFYGPGIKKGKRNHNKHSFKLDTLVVNSKYLFQMAPAFYVGFGASLGQNNVKGSVDSHHTQPVTSSAFPQDVRTAGATFHAMYDSRDFGLNAKQGRLLQADGGFYNSSADRSHHFQKLALEYREYQAMGPGVLAFQLASEFKFGDVTWDNLTKLGGEDRLRGYTTGRYRGKQMLMSQVEYRHNLPGRHGMVYWLGAGTLGDDVSDLGSEPWIHSVGLGYRYELKPGVNLRADFAWGNGDSGIYVGVNEAF</sequence>
<evidence type="ECO:0000256" key="1">
    <source>
        <dbReference type="ARBA" id="ARBA00004370"/>
    </source>
</evidence>
<dbReference type="eggNOG" id="COG0729">
    <property type="taxonomic scope" value="Bacteria"/>
</dbReference>
<comment type="subcellular location">
    <subcellularLocation>
        <location evidence="1">Membrane</location>
    </subcellularLocation>
</comment>
<keyword evidence="6" id="KW-1185">Reference proteome</keyword>
<proteinExistence type="predicted"/>
<name>A0A081N2G9_9GAMM</name>
<dbReference type="EMBL" id="JOKG01000004">
    <property type="protein sequence ID" value="KEQ12642.1"/>
    <property type="molecule type" value="Genomic_DNA"/>
</dbReference>
<protein>
    <recommendedName>
        <fullName evidence="4">Bacterial surface antigen (D15) domain-containing protein</fullName>
    </recommendedName>
</protein>
<feature type="domain" description="Bacterial surface antigen (D15)" evidence="4">
    <location>
        <begin position="155"/>
        <end position="392"/>
    </location>
</feature>
<dbReference type="Proteomes" id="UP000028006">
    <property type="component" value="Unassembled WGS sequence"/>
</dbReference>
<organism evidence="5 6">
    <name type="scientific">Endozoicomonas montiporae</name>
    <dbReference type="NCBI Taxonomy" id="1027273"/>
    <lineage>
        <taxon>Bacteria</taxon>
        <taxon>Pseudomonadati</taxon>
        <taxon>Pseudomonadota</taxon>
        <taxon>Gammaproteobacteria</taxon>
        <taxon>Oceanospirillales</taxon>
        <taxon>Endozoicomonadaceae</taxon>
        <taxon>Endozoicomonas</taxon>
    </lineage>
</organism>
<evidence type="ECO:0000313" key="5">
    <source>
        <dbReference type="EMBL" id="KEQ12642.1"/>
    </source>
</evidence>
<feature type="signal peptide" evidence="3">
    <location>
        <begin position="1"/>
        <end position="24"/>
    </location>
</feature>
<reference evidence="5 6" key="1">
    <citation type="submission" date="2014-06" db="EMBL/GenBank/DDBJ databases">
        <title>Whole Genome Sequences of Three Symbiotic Endozoicomonas Bacteria.</title>
        <authorList>
            <person name="Neave M.J."/>
            <person name="Apprill A."/>
            <person name="Voolstra C.R."/>
        </authorList>
    </citation>
    <scope>NUCLEOTIDE SEQUENCE [LARGE SCALE GENOMIC DNA]</scope>
    <source>
        <strain evidence="5 6">LMG 24815</strain>
    </source>
</reference>
<feature type="chain" id="PRO_5001760497" description="Bacterial surface antigen (D15) domain-containing protein" evidence="3">
    <location>
        <begin position="25"/>
        <end position="392"/>
    </location>
</feature>
<evidence type="ECO:0000256" key="2">
    <source>
        <dbReference type="ARBA" id="ARBA00023136"/>
    </source>
</evidence>
<evidence type="ECO:0000259" key="4">
    <source>
        <dbReference type="Pfam" id="PF01103"/>
    </source>
</evidence>